<keyword evidence="4" id="KW-1185">Reference proteome</keyword>
<dbReference type="Pfam" id="PF00487">
    <property type="entry name" value="FA_desaturase"/>
    <property type="match status" value="1"/>
</dbReference>
<dbReference type="InterPro" id="IPR005804">
    <property type="entry name" value="FA_desaturase_dom"/>
</dbReference>
<keyword evidence="1" id="KW-0812">Transmembrane</keyword>
<dbReference type="Proteomes" id="UP000293162">
    <property type="component" value="Unassembled WGS sequence"/>
</dbReference>
<feature type="domain" description="Fatty acid desaturase" evidence="2">
    <location>
        <begin position="39"/>
        <end position="288"/>
    </location>
</feature>
<feature type="transmembrane region" description="Helical" evidence="1">
    <location>
        <begin position="37"/>
        <end position="55"/>
    </location>
</feature>
<dbReference type="GO" id="GO:0042284">
    <property type="term" value="F:sphingolipid delta-4 desaturase activity"/>
    <property type="evidence" value="ECO:0007669"/>
    <property type="project" value="TreeGrafter"/>
</dbReference>
<evidence type="ECO:0000259" key="2">
    <source>
        <dbReference type="Pfam" id="PF00487"/>
    </source>
</evidence>
<organism evidence="3 4">
    <name type="scientific">Emticicia agri</name>
    <dbReference type="NCBI Taxonomy" id="2492393"/>
    <lineage>
        <taxon>Bacteria</taxon>
        <taxon>Pseudomonadati</taxon>
        <taxon>Bacteroidota</taxon>
        <taxon>Cytophagia</taxon>
        <taxon>Cytophagales</taxon>
        <taxon>Leadbetterellaceae</taxon>
        <taxon>Emticicia</taxon>
    </lineage>
</organism>
<feature type="transmembrane region" description="Helical" evidence="1">
    <location>
        <begin position="175"/>
        <end position="196"/>
    </location>
</feature>
<gene>
    <name evidence="3" type="ORF">EWM59_17680</name>
</gene>
<dbReference type="EMBL" id="SEWF01000028">
    <property type="protein sequence ID" value="RYU94251.1"/>
    <property type="molecule type" value="Genomic_DNA"/>
</dbReference>
<feature type="transmembrane region" description="Helical" evidence="1">
    <location>
        <begin position="203"/>
        <end position="223"/>
    </location>
</feature>
<evidence type="ECO:0000313" key="4">
    <source>
        <dbReference type="Proteomes" id="UP000293162"/>
    </source>
</evidence>
<evidence type="ECO:0000313" key="3">
    <source>
        <dbReference type="EMBL" id="RYU94251.1"/>
    </source>
</evidence>
<comment type="caution">
    <text evidence="3">The sequence shown here is derived from an EMBL/GenBank/DDBJ whole genome shotgun (WGS) entry which is preliminary data.</text>
</comment>
<protein>
    <recommendedName>
        <fullName evidence="2">Fatty acid desaturase domain-containing protein</fullName>
    </recommendedName>
</protein>
<accession>A0A4Q5LWS1</accession>
<proteinExistence type="predicted"/>
<name>A0A4Q5LWS1_9BACT</name>
<feature type="transmembrane region" description="Helical" evidence="1">
    <location>
        <begin position="126"/>
        <end position="155"/>
    </location>
</feature>
<evidence type="ECO:0000256" key="1">
    <source>
        <dbReference type="SAM" id="Phobius"/>
    </source>
</evidence>
<dbReference type="OrthoDB" id="9792534at2"/>
<keyword evidence="1" id="KW-1133">Transmembrane helix</keyword>
<keyword evidence="1" id="KW-0472">Membrane</keyword>
<reference evidence="3 4" key="1">
    <citation type="submission" date="2019-02" db="EMBL/GenBank/DDBJ databases">
        <title>Bacterial novel species Emticicia sp. 17J42-9 isolated from soil.</title>
        <authorList>
            <person name="Jung H.-Y."/>
        </authorList>
    </citation>
    <scope>NUCLEOTIDE SEQUENCE [LARGE SCALE GENOMIC DNA]</scope>
    <source>
        <strain evidence="3 4">17J42-9</strain>
    </source>
</reference>
<dbReference type="AlphaFoldDB" id="A0A4Q5LWS1"/>
<dbReference type="PANTHER" id="PTHR12879">
    <property type="entry name" value="SPHINGOLIPID DELTA 4 DESATURASE/C-4 HYDROXYLASE PROTEIN DES2"/>
    <property type="match status" value="1"/>
</dbReference>
<feature type="transmembrane region" description="Helical" evidence="1">
    <location>
        <begin position="6"/>
        <end position="25"/>
    </location>
</feature>
<sequence length="310" mass="36530">MHRNTKLIIETISVFLLVSVLAVFIQRLEIDKLIKTMLYVPVLLFQGLWFYRFYIVGHEASHKKLFADNLQANDFWGSIILLPLMVPITIYRKIHYFHHGFNRKDEHTSALDTFVVKKEPTAFQKIYYYIVWYLSVFFGGFFIHSLVSVILFLFIPPSLSVKISPAFKGWTMLDQLKSIALFILGVSLHLSVFFVFGKEIYLFTLGYPMLSFAWVLSLLVYIFHYDTTIGDGVRYNVRSVKKVPVISWILMNFNEHATHHQHPNIPWYELPDKRKALPDEYDEKNQNTWNFFRAILNQLKGPHITHEHTH</sequence>
<dbReference type="PANTHER" id="PTHR12879:SF8">
    <property type="entry name" value="SPHINGOLIPID DELTA(4)-DESATURASE DES1"/>
    <property type="match status" value="1"/>
</dbReference>
<dbReference type="GO" id="GO:0016020">
    <property type="term" value="C:membrane"/>
    <property type="evidence" value="ECO:0007669"/>
    <property type="project" value="GOC"/>
</dbReference>
<dbReference type="GO" id="GO:0046513">
    <property type="term" value="P:ceramide biosynthetic process"/>
    <property type="evidence" value="ECO:0007669"/>
    <property type="project" value="TreeGrafter"/>
</dbReference>
<dbReference type="RefSeq" id="WP_130022587.1">
    <property type="nucleotide sequence ID" value="NZ_SEWF01000028.1"/>
</dbReference>